<dbReference type="EMBL" id="VIGC01000026">
    <property type="protein sequence ID" value="TQE94232.1"/>
    <property type="molecule type" value="Genomic_DNA"/>
</dbReference>
<accession>A0A540VBY7</accession>
<dbReference type="Pfam" id="PF00561">
    <property type="entry name" value="Abhydrolase_1"/>
    <property type="match status" value="1"/>
</dbReference>
<dbReference type="InterPro" id="IPR000073">
    <property type="entry name" value="AB_hydrolase_1"/>
</dbReference>
<dbReference type="InterPro" id="IPR002410">
    <property type="entry name" value="Peptidase_S33"/>
</dbReference>
<dbReference type="AlphaFoldDB" id="A0A540VBY7"/>
<dbReference type="GO" id="GO:0006508">
    <property type="term" value="P:proteolysis"/>
    <property type="evidence" value="ECO:0007669"/>
    <property type="project" value="InterPro"/>
</dbReference>
<dbReference type="Gene3D" id="3.40.50.1820">
    <property type="entry name" value="alpha/beta hydrolase"/>
    <property type="match status" value="1"/>
</dbReference>
<gene>
    <name evidence="4" type="ORF">FKZ61_17795</name>
</gene>
<proteinExistence type="inferred from homology"/>
<dbReference type="Proteomes" id="UP000317371">
    <property type="component" value="Unassembled WGS sequence"/>
</dbReference>
<sequence length="432" mass="49608">MNHRHLHTHRLPGLVLRSHEFQLPLDYADPDRGEITVYAREVVAAGHEDKELPWLLFLQGGPGFGAPRPLENQGWLKRALAEFRVLLLDQRGTGLSSPATAQTLARLATAREQADYLRHFRADAIVRDAEAIRRMLVGEDRPWSVLGQSFGGFCAVHYLSAAAEGLREVLITGGLPPLERPPDHVYRATYRRVLEMNRRYYDRYPEDVARVQEIVAHLQREEVRLPTGDRLPPRRFQQLGIAFGSSTGFEEVHYLLEQAFVAGRQGRELSYPFLRGVENAQSFDTNPIYAILHEAIYCQHQASRWSAQRVRREFPDFEPAAGRPVYFTGEMVYPWMFEEYGALRPLREAAEILAGYEGWPQLYDVATLRANRVPCAAVIYYDDMYVEREFSEETARQIRGMRIWVTNEYQHNGLRADGERILERLLAMARGG</sequence>
<organism evidence="4 5">
    <name type="scientific">Litorilinea aerophila</name>
    <dbReference type="NCBI Taxonomy" id="1204385"/>
    <lineage>
        <taxon>Bacteria</taxon>
        <taxon>Bacillati</taxon>
        <taxon>Chloroflexota</taxon>
        <taxon>Caldilineae</taxon>
        <taxon>Caldilineales</taxon>
        <taxon>Caldilineaceae</taxon>
        <taxon>Litorilinea</taxon>
    </lineage>
</organism>
<keyword evidence="5" id="KW-1185">Reference proteome</keyword>
<dbReference type="InterPro" id="IPR051601">
    <property type="entry name" value="Serine_prot/Carboxylest_S33"/>
</dbReference>
<dbReference type="PANTHER" id="PTHR43248:SF2">
    <property type="entry name" value="PROLYL AMINOPEPTIDASE"/>
    <property type="match status" value="1"/>
</dbReference>
<evidence type="ECO:0000256" key="2">
    <source>
        <dbReference type="ARBA" id="ARBA00022801"/>
    </source>
</evidence>
<dbReference type="SUPFAM" id="SSF53474">
    <property type="entry name" value="alpha/beta-Hydrolases"/>
    <property type="match status" value="2"/>
</dbReference>
<evidence type="ECO:0000313" key="5">
    <source>
        <dbReference type="Proteomes" id="UP000317371"/>
    </source>
</evidence>
<evidence type="ECO:0000313" key="4">
    <source>
        <dbReference type="EMBL" id="TQE94232.1"/>
    </source>
</evidence>
<dbReference type="GO" id="GO:0004177">
    <property type="term" value="F:aminopeptidase activity"/>
    <property type="evidence" value="ECO:0007669"/>
    <property type="project" value="UniProtKB-EC"/>
</dbReference>
<name>A0A540VBY7_9CHLR</name>
<reference evidence="4 5" key="1">
    <citation type="submission" date="2019-06" db="EMBL/GenBank/DDBJ databases">
        <title>Genome sequence of Litorilinea aerophila BAA-2444.</title>
        <authorList>
            <person name="Maclea K.S."/>
            <person name="Maurais E.G."/>
            <person name="Iannazzi L.C."/>
        </authorList>
    </citation>
    <scope>NUCLEOTIDE SEQUENCE [LARGE SCALE GENOMIC DNA]</scope>
    <source>
        <strain evidence="4 5">ATCC BAA-2444</strain>
    </source>
</reference>
<dbReference type="PANTHER" id="PTHR43248">
    <property type="entry name" value="2-SUCCINYL-6-HYDROXY-2,4-CYCLOHEXADIENE-1-CARBOXYLATE SYNTHASE"/>
    <property type="match status" value="1"/>
</dbReference>
<dbReference type="RefSeq" id="WP_141611510.1">
    <property type="nucleotide sequence ID" value="NZ_VIGC02000026.1"/>
</dbReference>
<keyword evidence="2 4" id="KW-0378">Hydrolase</keyword>
<evidence type="ECO:0000259" key="3">
    <source>
        <dbReference type="Pfam" id="PF00561"/>
    </source>
</evidence>
<comment type="caution">
    <text evidence="4">The sequence shown here is derived from an EMBL/GenBank/DDBJ whole genome shotgun (WGS) entry which is preliminary data.</text>
</comment>
<dbReference type="InParanoid" id="A0A540VBY7"/>
<dbReference type="PRINTS" id="PR00793">
    <property type="entry name" value="PROAMNOPTASE"/>
</dbReference>
<dbReference type="InterPro" id="IPR029058">
    <property type="entry name" value="AB_hydrolase_fold"/>
</dbReference>
<evidence type="ECO:0000256" key="1">
    <source>
        <dbReference type="ARBA" id="ARBA00010088"/>
    </source>
</evidence>
<comment type="similarity">
    <text evidence="1">Belongs to the peptidase S33 family.</text>
</comment>
<dbReference type="OrthoDB" id="9775557at2"/>
<feature type="domain" description="AB hydrolase-1" evidence="3">
    <location>
        <begin position="53"/>
        <end position="212"/>
    </location>
</feature>
<protein>
    <submittedName>
        <fullName evidence="4">Alpha/beta hydrolase</fullName>
    </submittedName>
</protein>